<dbReference type="Proteomes" id="UP001444071">
    <property type="component" value="Unassembled WGS sequence"/>
</dbReference>
<proteinExistence type="predicted"/>
<organism evidence="1 2">
    <name type="scientific">Xenotaenia resolanae</name>
    <dbReference type="NCBI Taxonomy" id="208358"/>
    <lineage>
        <taxon>Eukaryota</taxon>
        <taxon>Metazoa</taxon>
        <taxon>Chordata</taxon>
        <taxon>Craniata</taxon>
        <taxon>Vertebrata</taxon>
        <taxon>Euteleostomi</taxon>
        <taxon>Actinopterygii</taxon>
        <taxon>Neopterygii</taxon>
        <taxon>Teleostei</taxon>
        <taxon>Neoteleostei</taxon>
        <taxon>Acanthomorphata</taxon>
        <taxon>Ovalentaria</taxon>
        <taxon>Atherinomorphae</taxon>
        <taxon>Cyprinodontiformes</taxon>
        <taxon>Goodeidae</taxon>
        <taxon>Xenotaenia</taxon>
    </lineage>
</organism>
<reference evidence="1 2" key="1">
    <citation type="submission" date="2021-06" db="EMBL/GenBank/DDBJ databases">
        <authorList>
            <person name="Palmer J.M."/>
        </authorList>
    </citation>
    <scope>NUCLEOTIDE SEQUENCE [LARGE SCALE GENOMIC DNA]</scope>
    <source>
        <strain evidence="1 2">XR_2019</strain>
        <tissue evidence="1">Muscle</tissue>
    </source>
</reference>
<name>A0ABV0WKR3_9TELE</name>
<sequence>MENKTENLLFVIRNGLLYFTKTRRTHCYDGWLVPCSGPAWVLFQICCPQPLEREYLKGKFMWVYSGVVLGYLFGSSKVGWNKNNKTLYSVDSQTPIKIQIK</sequence>
<accession>A0ABV0WKR3</accession>
<comment type="caution">
    <text evidence="1">The sequence shown here is derived from an EMBL/GenBank/DDBJ whole genome shotgun (WGS) entry which is preliminary data.</text>
</comment>
<dbReference type="EMBL" id="JAHRIM010052967">
    <property type="protein sequence ID" value="MEQ2269765.1"/>
    <property type="molecule type" value="Genomic_DNA"/>
</dbReference>
<evidence type="ECO:0000313" key="2">
    <source>
        <dbReference type="Proteomes" id="UP001444071"/>
    </source>
</evidence>
<protein>
    <submittedName>
        <fullName evidence="1">Uncharacterized protein</fullName>
    </submittedName>
</protein>
<evidence type="ECO:0000313" key="1">
    <source>
        <dbReference type="EMBL" id="MEQ2269765.1"/>
    </source>
</evidence>
<gene>
    <name evidence="1" type="ORF">XENORESO_009373</name>
</gene>
<keyword evidence="2" id="KW-1185">Reference proteome</keyword>